<keyword evidence="9" id="KW-1185">Reference proteome</keyword>
<dbReference type="Proteomes" id="UP000031668">
    <property type="component" value="Unassembled WGS sequence"/>
</dbReference>
<evidence type="ECO:0000313" key="9">
    <source>
        <dbReference type="Proteomes" id="UP000031668"/>
    </source>
</evidence>
<evidence type="ECO:0000256" key="2">
    <source>
        <dbReference type="ARBA" id="ARBA00022692"/>
    </source>
</evidence>
<reference evidence="8 9" key="1">
    <citation type="journal article" date="2014" name="Genome Biol. Evol.">
        <title>The genome of the myxosporean Thelohanellus kitauei shows adaptations to nutrient acquisition within its fish host.</title>
        <authorList>
            <person name="Yang Y."/>
            <person name="Xiong J."/>
            <person name="Zhou Z."/>
            <person name="Huo F."/>
            <person name="Miao W."/>
            <person name="Ran C."/>
            <person name="Liu Y."/>
            <person name="Zhang J."/>
            <person name="Feng J."/>
            <person name="Wang M."/>
            <person name="Wang M."/>
            <person name="Wang L."/>
            <person name="Yao B."/>
        </authorList>
    </citation>
    <scope>NUCLEOTIDE SEQUENCE [LARGE SCALE GENOMIC DNA]</scope>
    <source>
        <strain evidence="8">Wuqing</strain>
    </source>
</reference>
<organism evidence="8 9">
    <name type="scientific">Thelohanellus kitauei</name>
    <name type="common">Myxosporean</name>
    <dbReference type="NCBI Taxonomy" id="669202"/>
    <lineage>
        <taxon>Eukaryota</taxon>
        <taxon>Metazoa</taxon>
        <taxon>Cnidaria</taxon>
        <taxon>Myxozoa</taxon>
        <taxon>Myxosporea</taxon>
        <taxon>Bivalvulida</taxon>
        <taxon>Platysporina</taxon>
        <taxon>Myxobolidae</taxon>
        <taxon>Thelohanellus</taxon>
    </lineage>
</organism>
<dbReference type="EMBL" id="JWZT01002592">
    <property type="protein sequence ID" value="KII69092.1"/>
    <property type="molecule type" value="Genomic_DNA"/>
</dbReference>
<dbReference type="PROSITE" id="PS50922">
    <property type="entry name" value="TLC"/>
    <property type="match status" value="1"/>
</dbReference>
<comment type="caution">
    <text evidence="8">The sequence shown here is derived from an EMBL/GenBank/DDBJ whole genome shotgun (WGS) entry which is preliminary data.</text>
</comment>
<dbReference type="OrthoDB" id="10266980at2759"/>
<dbReference type="InterPro" id="IPR006634">
    <property type="entry name" value="TLC-dom"/>
</dbReference>
<feature type="domain" description="TLC" evidence="7">
    <location>
        <begin position="1"/>
        <end position="103"/>
    </location>
</feature>
<gene>
    <name evidence="8" type="ORF">RF11_04207</name>
</gene>
<dbReference type="AlphaFoldDB" id="A0A0C2N5C5"/>
<comment type="subcellular location">
    <subcellularLocation>
        <location evidence="1">Membrane</location>
        <topology evidence="1">Multi-pass membrane protein</topology>
    </subcellularLocation>
</comment>
<name>A0A0C2N5C5_THEKT</name>
<keyword evidence="4 5" id="KW-0472">Membrane</keyword>
<feature type="transmembrane region" description="Helical" evidence="6">
    <location>
        <begin position="77"/>
        <end position="102"/>
    </location>
</feature>
<keyword evidence="2 5" id="KW-0812">Transmembrane</keyword>
<evidence type="ECO:0000256" key="4">
    <source>
        <dbReference type="ARBA" id="ARBA00023136"/>
    </source>
</evidence>
<dbReference type="GO" id="GO:0016020">
    <property type="term" value="C:membrane"/>
    <property type="evidence" value="ECO:0007669"/>
    <property type="project" value="UniProtKB-SubCell"/>
</dbReference>
<evidence type="ECO:0000256" key="6">
    <source>
        <dbReference type="SAM" id="Phobius"/>
    </source>
</evidence>
<proteinExistence type="predicted"/>
<sequence>MAVAFSVFGLFTEINTIFLHLYRIMRSIGWEPGSLGVRTNTFLMVVTLVILRVIGAVYLLMYVILSRDQFPTVNFVILVSGVLTLLIINYGISLRVFTIVFIKSSKVHNKIL</sequence>
<feature type="transmembrane region" description="Helical" evidence="6">
    <location>
        <begin position="42"/>
        <end position="65"/>
    </location>
</feature>
<evidence type="ECO:0000256" key="3">
    <source>
        <dbReference type="ARBA" id="ARBA00022989"/>
    </source>
</evidence>
<accession>A0A0C2N5C5</accession>
<protein>
    <recommendedName>
        <fullName evidence="7">TLC domain-containing protein</fullName>
    </recommendedName>
</protein>
<evidence type="ECO:0000313" key="8">
    <source>
        <dbReference type="EMBL" id="KII69092.1"/>
    </source>
</evidence>
<evidence type="ECO:0000256" key="1">
    <source>
        <dbReference type="ARBA" id="ARBA00004141"/>
    </source>
</evidence>
<evidence type="ECO:0000259" key="7">
    <source>
        <dbReference type="PROSITE" id="PS50922"/>
    </source>
</evidence>
<feature type="transmembrane region" description="Helical" evidence="6">
    <location>
        <begin position="6"/>
        <end position="22"/>
    </location>
</feature>
<evidence type="ECO:0000256" key="5">
    <source>
        <dbReference type="PROSITE-ProRule" id="PRU00205"/>
    </source>
</evidence>
<keyword evidence="3 6" id="KW-1133">Transmembrane helix</keyword>